<evidence type="ECO:0000256" key="7">
    <source>
        <dbReference type="SAM" id="Phobius"/>
    </source>
</evidence>
<organism evidence="9 10">
    <name type="scientific">Yoonia rhodophyticola</name>
    <dbReference type="NCBI Taxonomy" id="3137370"/>
    <lineage>
        <taxon>Bacteria</taxon>
        <taxon>Pseudomonadati</taxon>
        <taxon>Pseudomonadota</taxon>
        <taxon>Alphaproteobacteria</taxon>
        <taxon>Rhodobacterales</taxon>
        <taxon>Paracoccaceae</taxon>
        <taxon>Yoonia</taxon>
    </lineage>
</organism>
<evidence type="ECO:0000256" key="5">
    <source>
        <dbReference type="ARBA" id="ARBA00023098"/>
    </source>
</evidence>
<keyword evidence="2 7" id="KW-0812">Transmembrane</keyword>
<dbReference type="RefSeq" id="WP_342075408.1">
    <property type="nucleotide sequence ID" value="NZ_CP151767.2"/>
</dbReference>
<dbReference type="InterPro" id="IPR051689">
    <property type="entry name" value="Sterol_desaturase/TMEM195"/>
</dbReference>
<feature type="domain" description="Fatty acid hydroxylase" evidence="8">
    <location>
        <begin position="85"/>
        <end position="233"/>
    </location>
</feature>
<dbReference type="GO" id="GO:0008610">
    <property type="term" value="P:lipid biosynthetic process"/>
    <property type="evidence" value="ECO:0007669"/>
    <property type="project" value="InterPro"/>
</dbReference>
<keyword evidence="10" id="KW-1185">Reference proteome</keyword>
<dbReference type="PANTHER" id="PTHR21624">
    <property type="entry name" value="STEROL DESATURASE-RELATED PROTEIN"/>
    <property type="match status" value="1"/>
</dbReference>
<keyword evidence="4" id="KW-0560">Oxidoreductase</keyword>
<dbReference type="Proteomes" id="UP001470809">
    <property type="component" value="Chromosome"/>
</dbReference>
<proteinExistence type="predicted"/>
<dbReference type="GO" id="GO:0016020">
    <property type="term" value="C:membrane"/>
    <property type="evidence" value="ECO:0007669"/>
    <property type="project" value="GOC"/>
</dbReference>
<evidence type="ECO:0000256" key="1">
    <source>
        <dbReference type="ARBA" id="ARBA00004127"/>
    </source>
</evidence>
<keyword evidence="3 7" id="KW-1133">Transmembrane helix</keyword>
<evidence type="ECO:0000313" key="9">
    <source>
        <dbReference type="EMBL" id="WZU66081.1"/>
    </source>
</evidence>
<dbReference type="GO" id="GO:0006643">
    <property type="term" value="P:membrane lipid metabolic process"/>
    <property type="evidence" value="ECO:0007669"/>
    <property type="project" value="TreeGrafter"/>
</dbReference>
<dbReference type="EMBL" id="CP151767">
    <property type="protein sequence ID" value="WZU66081.1"/>
    <property type="molecule type" value="Genomic_DNA"/>
</dbReference>
<keyword evidence="6 7" id="KW-0472">Membrane</keyword>
<dbReference type="PANTHER" id="PTHR21624:SF1">
    <property type="entry name" value="ALKYLGLYCEROL MONOOXYGENASE"/>
    <property type="match status" value="1"/>
</dbReference>
<gene>
    <name evidence="9" type="ORF">AABB31_13455</name>
</gene>
<accession>A0AAN0M6Q8</accession>
<evidence type="ECO:0000256" key="6">
    <source>
        <dbReference type="ARBA" id="ARBA00023136"/>
    </source>
</evidence>
<feature type="transmembrane region" description="Helical" evidence="7">
    <location>
        <begin position="78"/>
        <end position="98"/>
    </location>
</feature>
<evidence type="ECO:0000256" key="3">
    <source>
        <dbReference type="ARBA" id="ARBA00022989"/>
    </source>
</evidence>
<dbReference type="Pfam" id="PF04116">
    <property type="entry name" value="FA_hydroxylase"/>
    <property type="match status" value="1"/>
</dbReference>
<evidence type="ECO:0000259" key="8">
    <source>
        <dbReference type="Pfam" id="PF04116"/>
    </source>
</evidence>
<keyword evidence="5" id="KW-0443">Lipid metabolism</keyword>
<comment type="subcellular location">
    <subcellularLocation>
        <location evidence="1">Endomembrane system</location>
        <topology evidence="1">Multi-pass membrane protein</topology>
    </subcellularLocation>
</comment>
<name>A0AAN0M6Q8_9RHOB</name>
<feature type="transmembrane region" description="Helical" evidence="7">
    <location>
        <begin position="45"/>
        <end position="66"/>
    </location>
</feature>
<sequence>MIVIAAIIFVRKKPADRFWAWVFPKKVYLHPSHFVDIKLFVIGRVFALVGLFQLVTFSSLIAALIISNLGVAGFGLALHPIVATFLFVLATDFAVYWVHRIHHEHPFFWPFHSVHHSAEVMTPVTVYRKHPVYDIFSNILKSICIGTTQGLLVAAFTGDMSLTTIFGANAFYFLFNMLGSNLRHTHIWLSYGRVLEHVFISPAQHQIHHSIERRHYNKNYGEVFAFWDWMFGTLYVPQEEEIIRFGLGDMAGQRIEQPHPSLKDALLVPFKDAFGVISRNSRTASEPKADIKE</sequence>
<dbReference type="GO" id="GO:0050479">
    <property type="term" value="F:glyceryl-ether monooxygenase activity"/>
    <property type="evidence" value="ECO:0007669"/>
    <property type="project" value="TreeGrafter"/>
</dbReference>
<evidence type="ECO:0000256" key="2">
    <source>
        <dbReference type="ARBA" id="ARBA00022692"/>
    </source>
</evidence>
<dbReference type="GO" id="GO:0012505">
    <property type="term" value="C:endomembrane system"/>
    <property type="evidence" value="ECO:0007669"/>
    <property type="project" value="UniProtKB-SubCell"/>
</dbReference>
<evidence type="ECO:0000256" key="4">
    <source>
        <dbReference type="ARBA" id="ARBA00023002"/>
    </source>
</evidence>
<reference evidence="9 10" key="2">
    <citation type="submission" date="2024-08" db="EMBL/GenBank/DDBJ databases">
        <title>Phylogenomic analyses of a clade within the roseobacter group suggest taxonomic reassignments of species of the genera Aestuariivita, Citreicella, Loktanella, Nautella, Pelagibaca, Ruegeria, Thalassobius, Thiobacimonas and Tropicibacter, and the proposal o.</title>
        <authorList>
            <person name="Jeon C.O."/>
        </authorList>
    </citation>
    <scope>NUCLEOTIDE SEQUENCE [LARGE SCALE GENOMIC DNA]</scope>
    <source>
        <strain evidence="9 10">SS1-5</strain>
    </source>
</reference>
<reference evidence="10" key="1">
    <citation type="submission" date="2024-04" db="EMBL/GenBank/DDBJ databases">
        <title>Phylogenomic analyses of a clade within the roseobacter group suggest taxonomic reassignments of species of the genera Aestuariivita, Citreicella, Loktanella, Nautella, Pelagibaca, Ruegeria, Thalassobius, Thiobacimonas and Tropicibacter, and the proposal o.</title>
        <authorList>
            <person name="Jeon C.O."/>
        </authorList>
    </citation>
    <scope>NUCLEOTIDE SEQUENCE [LARGE SCALE GENOMIC DNA]</scope>
    <source>
        <strain evidence="10">SS1-5</strain>
    </source>
</reference>
<dbReference type="AlphaFoldDB" id="A0AAN0M6Q8"/>
<dbReference type="KEGG" id="yrh:AABB31_13455"/>
<protein>
    <submittedName>
        <fullName evidence="9">Sterol desaturase family protein</fullName>
    </submittedName>
</protein>
<dbReference type="InterPro" id="IPR006694">
    <property type="entry name" value="Fatty_acid_hydroxylase"/>
</dbReference>
<dbReference type="GO" id="GO:0005506">
    <property type="term" value="F:iron ion binding"/>
    <property type="evidence" value="ECO:0007669"/>
    <property type="project" value="InterPro"/>
</dbReference>
<evidence type="ECO:0000313" key="10">
    <source>
        <dbReference type="Proteomes" id="UP001470809"/>
    </source>
</evidence>